<evidence type="ECO:0000259" key="2">
    <source>
        <dbReference type="PROSITE" id="PS50983"/>
    </source>
</evidence>
<dbReference type="Proteomes" id="UP001204376">
    <property type="component" value="Unassembled WGS sequence"/>
</dbReference>
<dbReference type="InterPro" id="IPR054828">
    <property type="entry name" value="Vit_B12_bind_prot"/>
</dbReference>
<sequence length="262" mass="29671">MPVFYDQMNKAVNLPATPQRIISIVPSQTELLFDLGLQEQIVGITKFCIHPADKVKLVPKIGGTKQLNMQTIHNLQPNLIIANKEENEQSQVEELMAHYPVWISDIKDLHSALSMINKVGEITGKPTEAVNISNQIFLQFQTLQPAKINIRVAYLIWRKPYMAAGNSTFINSMLQLCGFKNVINVDRYPELTAVDLVAANPDVLLLSSEPYPFSQKHIDEFKIILPNAKILLVDGELFSWYGSRLWHAPAYFNRLINKLTAM</sequence>
<organism evidence="3 4">
    <name type="scientific">Mucilaginibacter aquariorum</name>
    <dbReference type="NCBI Taxonomy" id="2967225"/>
    <lineage>
        <taxon>Bacteria</taxon>
        <taxon>Pseudomonadati</taxon>
        <taxon>Bacteroidota</taxon>
        <taxon>Sphingobacteriia</taxon>
        <taxon>Sphingobacteriales</taxon>
        <taxon>Sphingobacteriaceae</taxon>
        <taxon>Mucilaginibacter</taxon>
    </lineage>
</organism>
<comment type="caution">
    <text evidence="3">The sequence shown here is derived from an EMBL/GenBank/DDBJ whole genome shotgun (WGS) entry which is preliminary data.</text>
</comment>
<keyword evidence="4" id="KW-1185">Reference proteome</keyword>
<evidence type="ECO:0000313" key="4">
    <source>
        <dbReference type="Proteomes" id="UP001204376"/>
    </source>
</evidence>
<dbReference type="RefSeq" id="WP_256536580.1">
    <property type="nucleotide sequence ID" value="NZ_JANHOH010000001.1"/>
</dbReference>
<dbReference type="Gene3D" id="3.40.50.1980">
    <property type="entry name" value="Nitrogenase molybdenum iron protein domain"/>
    <property type="match status" value="2"/>
</dbReference>
<proteinExistence type="predicted"/>
<dbReference type="PANTHER" id="PTHR30535:SF35">
    <property type="entry name" value="PERIPLASMIC BINDING PROTEIN"/>
    <property type="match status" value="1"/>
</dbReference>
<reference evidence="3 4" key="1">
    <citation type="submission" date="2022-07" db="EMBL/GenBank/DDBJ databases">
        <title>Mucilaginibacter sp. JC4.</title>
        <authorList>
            <person name="Le V."/>
            <person name="Ko S.-R."/>
            <person name="Ahn C.-Y."/>
            <person name="Oh H.-M."/>
        </authorList>
    </citation>
    <scope>NUCLEOTIDE SEQUENCE [LARGE SCALE GENOMIC DNA]</scope>
    <source>
        <strain evidence="3 4">JC4</strain>
    </source>
</reference>
<keyword evidence="1" id="KW-0732">Signal</keyword>
<name>A0ABT1SXA7_9SPHI</name>
<dbReference type="SUPFAM" id="SSF53807">
    <property type="entry name" value="Helical backbone' metal receptor"/>
    <property type="match status" value="1"/>
</dbReference>
<evidence type="ECO:0000313" key="3">
    <source>
        <dbReference type="EMBL" id="MCQ6956363.1"/>
    </source>
</evidence>
<accession>A0ABT1SXA7</accession>
<dbReference type="Pfam" id="PF01497">
    <property type="entry name" value="Peripla_BP_2"/>
    <property type="match status" value="1"/>
</dbReference>
<dbReference type="PANTHER" id="PTHR30535">
    <property type="entry name" value="VITAMIN B12-BINDING PROTEIN"/>
    <property type="match status" value="1"/>
</dbReference>
<dbReference type="InterPro" id="IPR002491">
    <property type="entry name" value="ABC_transptr_periplasmic_BD"/>
</dbReference>
<dbReference type="PROSITE" id="PS50983">
    <property type="entry name" value="FE_B12_PBP"/>
    <property type="match status" value="1"/>
</dbReference>
<keyword evidence="3" id="KW-0675">Receptor</keyword>
<protein>
    <submittedName>
        <fullName evidence="3">Helical backbone metal receptor</fullName>
    </submittedName>
</protein>
<evidence type="ECO:0000256" key="1">
    <source>
        <dbReference type="ARBA" id="ARBA00022729"/>
    </source>
</evidence>
<dbReference type="InterPro" id="IPR050902">
    <property type="entry name" value="ABC_Transporter_SBP"/>
</dbReference>
<gene>
    <name evidence="3" type="ORF">NPE20_00250</name>
</gene>
<feature type="domain" description="Fe/B12 periplasmic-binding" evidence="2">
    <location>
        <begin position="20"/>
        <end position="262"/>
    </location>
</feature>
<dbReference type="NCBIfam" id="NF038402">
    <property type="entry name" value="TroA_like"/>
    <property type="match status" value="1"/>
</dbReference>
<dbReference type="EMBL" id="JANHOH010000001">
    <property type="protein sequence ID" value="MCQ6956363.1"/>
    <property type="molecule type" value="Genomic_DNA"/>
</dbReference>